<dbReference type="RefSeq" id="WP_284328613.1">
    <property type="nucleotide sequence ID" value="NZ_BSUN01000001.1"/>
</dbReference>
<dbReference type="Pfam" id="PF13559">
    <property type="entry name" value="DUF4129"/>
    <property type="match status" value="1"/>
</dbReference>
<protein>
    <recommendedName>
        <fullName evidence="1">Protein-glutamine gamma-glutamyltransferase-like C-terminal domain-containing protein</fullName>
    </recommendedName>
</protein>
<name>A0ABQ6IFH3_9MICO</name>
<gene>
    <name evidence="2" type="ORF">GCM10025876_27190</name>
</gene>
<feature type="domain" description="Protein-glutamine gamma-glutamyltransferase-like C-terminal" evidence="1">
    <location>
        <begin position="3"/>
        <end position="57"/>
    </location>
</feature>
<reference evidence="3" key="1">
    <citation type="journal article" date="2019" name="Int. J. Syst. Evol. Microbiol.">
        <title>The Global Catalogue of Microorganisms (GCM) 10K type strain sequencing project: providing services to taxonomists for standard genome sequencing and annotation.</title>
        <authorList>
            <consortium name="The Broad Institute Genomics Platform"/>
            <consortium name="The Broad Institute Genome Sequencing Center for Infectious Disease"/>
            <person name="Wu L."/>
            <person name="Ma J."/>
        </authorList>
    </citation>
    <scope>NUCLEOTIDE SEQUENCE [LARGE SCALE GENOMIC DNA]</scope>
    <source>
        <strain evidence="3">NBRC 112299</strain>
    </source>
</reference>
<comment type="caution">
    <text evidence="2">The sequence shown here is derived from an EMBL/GenBank/DDBJ whole genome shotgun (WGS) entry which is preliminary data.</text>
</comment>
<dbReference type="InterPro" id="IPR025403">
    <property type="entry name" value="TgpA-like_C"/>
</dbReference>
<accession>A0ABQ6IFH3</accession>
<evidence type="ECO:0000313" key="3">
    <source>
        <dbReference type="Proteomes" id="UP001157125"/>
    </source>
</evidence>
<keyword evidence="3" id="KW-1185">Reference proteome</keyword>
<evidence type="ECO:0000313" key="2">
    <source>
        <dbReference type="EMBL" id="GMA36515.1"/>
    </source>
</evidence>
<dbReference type="Proteomes" id="UP001157125">
    <property type="component" value="Unassembled WGS sequence"/>
</dbReference>
<evidence type="ECO:0000259" key="1">
    <source>
        <dbReference type="Pfam" id="PF13559"/>
    </source>
</evidence>
<dbReference type="EMBL" id="BSUN01000001">
    <property type="protein sequence ID" value="GMA36515.1"/>
    <property type="molecule type" value="Genomic_DNA"/>
</dbReference>
<organism evidence="2 3">
    <name type="scientific">Demequina litorisediminis</name>
    <dbReference type="NCBI Taxonomy" id="1849022"/>
    <lineage>
        <taxon>Bacteria</taxon>
        <taxon>Bacillati</taxon>
        <taxon>Actinomycetota</taxon>
        <taxon>Actinomycetes</taxon>
        <taxon>Micrococcales</taxon>
        <taxon>Demequinaceae</taxon>
        <taxon>Demequina</taxon>
    </lineage>
</organism>
<sequence>MVDVADGMTADEAARAIGAAVPHEALAVTQVATDFDVARYGSGGLTSRAWERALSTYAALGSARRAAAVSEASA</sequence>
<proteinExistence type="predicted"/>